<evidence type="ECO:0000256" key="1">
    <source>
        <dbReference type="SAM" id="Phobius"/>
    </source>
</evidence>
<evidence type="ECO:0008006" key="4">
    <source>
        <dbReference type="Google" id="ProtNLM"/>
    </source>
</evidence>
<protein>
    <recommendedName>
        <fullName evidence="4">Type 4 fimbrial biogenesis protein PilX N-terminal domain-containing protein</fullName>
    </recommendedName>
</protein>
<accession>A0A1F5YTP6</accession>
<organism evidence="2 3">
    <name type="scientific">Candidatus Gottesmanbacteria bacterium RBG_16_37_8</name>
    <dbReference type="NCBI Taxonomy" id="1798371"/>
    <lineage>
        <taxon>Bacteria</taxon>
        <taxon>Candidatus Gottesmaniibacteriota</taxon>
    </lineage>
</organism>
<evidence type="ECO:0000313" key="2">
    <source>
        <dbReference type="EMBL" id="OGG03581.1"/>
    </source>
</evidence>
<reference evidence="2 3" key="1">
    <citation type="journal article" date="2016" name="Nat. Commun.">
        <title>Thousands of microbial genomes shed light on interconnected biogeochemical processes in an aquifer system.</title>
        <authorList>
            <person name="Anantharaman K."/>
            <person name="Brown C.T."/>
            <person name="Hug L.A."/>
            <person name="Sharon I."/>
            <person name="Castelle C.J."/>
            <person name="Probst A.J."/>
            <person name="Thomas B.C."/>
            <person name="Singh A."/>
            <person name="Wilkins M.J."/>
            <person name="Karaoz U."/>
            <person name="Brodie E.L."/>
            <person name="Williams K.H."/>
            <person name="Hubbard S.S."/>
            <person name="Banfield J.F."/>
        </authorList>
    </citation>
    <scope>NUCLEOTIDE SEQUENCE [LARGE SCALE GENOMIC DNA]</scope>
</reference>
<keyword evidence="1" id="KW-1133">Transmembrane helix</keyword>
<name>A0A1F5YTP6_9BACT</name>
<feature type="transmembrane region" description="Helical" evidence="1">
    <location>
        <begin position="12"/>
        <end position="35"/>
    </location>
</feature>
<dbReference type="Proteomes" id="UP000176665">
    <property type="component" value="Unassembled WGS sequence"/>
</dbReference>
<evidence type="ECO:0000313" key="3">
    <source>
        <dbReference type="Proteomes" id="UP000176665"/>
    </source>
</evidence>
<dbReference type="AlphaFoldDB" id="A0A1F5YTP6"/>
<keyword evidence="1" id="KW-0472">Membrane</keyword>
<keyword evidence="1" id="KW-0812">Transmembrane</keyword>
<dbReference type="STRING" id="1798371.A2W14_03320"/>
<comment type="caution">
    <text evidence="2">The sequence shown here is derived from an EMBL/GenBank/DDBJ whole genome shotgun (WGS) entry which is preliminary data.</text>
</comment>
<proteinExistence type="predicted"/>
<sequence length="127" mass="13709">MKKNYSEKGYALVILLFFMALSVTVITAAVTLMIINSTSVNLYIIGNEAKTIAEAGAENAVLRLLRDPQYSGELMTVGNGTAQITITGTNPKTIISKGTVDNQICKIEVIADISNNILTISSWKEIL</sequence>
<dbReference type="EMBL" id="MFJA01000022">
    <property type="protein sequence ID" value="OGG03581.1"/>
    <property type="molecule type" value="Genomic_DNA"/>
</dbReference>
<gene>
    <name evidence="2" type="ORF">A2W14_03320</name>
</gene>